<evidence type="ECO:0000256" key="3">
    <source>
        <dbReference type="ARBA" id="ARBA00025603"/>
    </source>
</evidence>
<sequence>MDSRTGERITAHHAQSGVFLWEIENPLDSKRADHDVRPFLMNHDVISMQMRFNHNIRHVLGIHLCYLNIRVWTNSRHQTGRIFRVCRYQVSKYLDNLGVISINNVIRAVDHVLYDVLENTINVTETHDIKYNFY</sequence>
<comment type="subunit">
    <text evidence="4 5">Homooligomer. Interacts with the replication-associated protein (REP). Interacts with host proliferating cell nuclear antigen (PCNA). Interacts with host retinoblastoma-related protein 1 (RBR1), and may thereby deregulate the host cell cycle. Oligomerization and interaction with PCNA are necessary for optimal replication enhancement.</text>
</comment>
<reference evidence="6" key="1">
    <citation type="submission" date="2013-07" db="EMBL/GenBank/DDBJ databases">
        <authorList>
            <person name="Rezk A.A."/>
            <person name="Alhudaib K.A."/>
            <person name="El-Araby W.S."/>
        </authorList>
    </citation>
    <scope>NUCLEOTIDE SEQUENCE</scope>
    <source>
        <strain evidence="6">TYLCV-SA</strain>
    </source>
</reference>
<dbReference type="Pfam" id="PF01407">
    <property type="entry name" value="Gemini_AL3"/>
    <property type="match status" value="1"/>
</dbReference>
<proteinExistence type="inferred from homology"/>
<dbReference type="PRINTS" id="PR00231">
    <property type="entry name" value="GEMCOATAL3"/>
</dbReference>
<dbReference type="GO" id="GO:0016032">
    <property type="term" value="P:viral process"/>
    <property type="evidence" value="ECO:0007669"/>
    <property type="project" value="InterPro"/>
</dbReference>
<evidence type="ECO:0000256" key="2">
    <source>
        <dbReference type="ARBA" id="ARBA00022581"/>
    </source>
</evidence>
<keyword evidence="2 5" id="KW-0945">Host-virus interaction</keyword>
<name>U5YJS7_9GEMI</name>
<organism evidence="6">
    <name type="scientific">Tomato yellow leaf curl virus</name>
    <dbReference type="NCBI Taxonomy" id="10832"/>
    <lineage>
        <taxon>Viruses</taxon>
        <taxon>Monodnaviria</taxon>
        <taxon>Shotokuvirae</taxon>
        <taxon>Cressdnaviricota</taxon>
        <taxon>Repensiviricetes</taxon>
        <taxon>Geplafuvirales</taxon>
        <taxon>Geminiviridae</taxon>
        <taxon>Begomovirus</taxon>
        <taxon>Begomovirus coheni</taxon>
    </lineage>
</organism>
<protein>
    <recommendedName>
        <fullName evidence="5">Replication enhancer</fullName>
        <shortName evidence="5">REn</shortName>
    </recommendedName>
</protein>
<comment type="similarity">
    <text evidence="1 5">Belongs to the geminiviridae replication enhancer protein family.</text>
</comment>
<evidence type="ECO:0000256" key="4">
    <source>
        <dbReference type="ARBA" id="ARBA00025955"/>
    </source>
</evidence>
<comment type="function">
    <text evidence="3">Increases viral DNA accumulation. Enhances infectivity and symptom expression.</text>
</comment>
<evidence type="ECO:0000256" key="1">
    <source>
        <dbReference type="ARBA" id="ARBA00009424"/>
    </source>
</evidence>
<dbReference type="EMBL" id="KF435136">
    <property type="protein sequence ID" value="AGZ91418.1"/>
    <property type="molecule type" value="Genomic_DNA"/>
</dbReference>
<accession>U5YJS7</accession>
<evidence type="ECO:0000256" key="5">
    <source>
        <dbReference type="RuleBase" id="RU363029"/>
    </source>
</evidence>
<evidence type="ECO:0000313" key="6">
    <source>
        <dbReference type="EMBL" id="AGZ91418.1"/>
    </source>
</evidence>
<gene>
    <name evidence="6" type="primary">AC3</name>
</gene>
<dbReference type="InterPro" id="IPR000657">
    <property type="entry name" value="Gemini_AL3"/>
</dbReference>